<dbReference type="AlphaFoldDB" id="A0A8J2H7Q9"/>
<dbReference type="Proteomes" id="UP000786811">
    <property type="component" value="Unassembled WGS sequence"/>
</dbReference>
<dbReference type="SMART" id="SM00181">
    <property type="entry name" value="EGF"/>
    <property type="match status" value="7"/>
</dbReference>
<organism evidence="2 3">
    <name type="scientific">Cotesia congregata</name>
    <name type="common">Parasitoid wasp</name>
    <name type="synonym">Apanteles congregatus</name>
    <dbReference type="NCBI Taxonomy" id="51543"/>
    <lineage>
        <taxon>Eukaryota</taxon>
        <taxon>Metazoa</taxon>
        <taxon>Ecdysozoa</taxon>
        <taxon>Arthropoda</taxon>
        <taxon>Hexapoda</taxon>
        <taxon>Insecta</taxon>
        <taxon>Pterygota</taxon>
        <taxon>Neoptera</taxon>
        <taxon>Endopterygota</taxon>
        <taxon>Hymenoptera</taxon>
        <taxon>Apocrita</taxon>
        <taxon>Ichneumonoidea</taxon>
        <taxon>Braconidae</taxon>
        <taxon>Microgastrinae</taxon>
        <taxon>Cotesia</taxon>
    </lineage>
</organism>
<sequence>MLLGGLGKFCELDEDCDEISHAKCSKDHYCICRKDNVRINAWTCAPTLGSFCWQDELCATENALCINKECRCTANYFSNHNNQCIPKILGTSCETDEICNSQVKFSKCSEDNICTCIFNTIEINPRYCAPTSGGVCWQTDECVPKNLECINNICQCEQGTAYDPTELKCRSAYSYRPKLTATSSKSKSICSDFNNCMCYQESSESFFICTPMDKYHCETNDSCLVENSLCIEDFCQCKPRFLHKSQKCIPAYLNELCSDDSNCNQIRHAVCSKDKVCVCDESHIEYNKEFCKSVINGFCSSDADCLAVNSTCIERTCQCKPNMVKYTKDLCITPDANLTLITGQLGIPCEDHLDCADILGSQCSSNKKCECLLLYEEYNTTACAPLLGRSCSELKLCAVTHSSCADDICICDHGFVKHSIDKCVPHYIGMECEKNDDCRLLLDSKCINYVCACRDNYTPLNATVCAPQLGEYCRMDQQCAAANSICIKNKCKCQLQYESIDRNHCLRTMFSSVAGLDKFSCDHDGDCNDIKYSHCSLDKVCSCKPNYYYYYVPLGRTKCVGLIGEICDSDDECISYNSVCVNHICQCLEGLYAPTKYQCDKISLGSNCQANEDCSTSIINSECSSGKVCVCHKNYIASSKFECWPTLFEKCSINKDCQFNNSACFENKCQCLLGFRAVSESQCKPIDYMYPCDTVLDCGDPWHYQCDRLDKRCRCNVNHFSINKSTCMVLLKGYCWSDSQCLVNNAACIDFHCQCKENFVAVSVSNSTMLTVNHERV</sequence>
<feature type="domain" description="EGF-like" evidence="1">
    <location>
        <begin position="650"/>
        <end position="684"/>
    </location>
</feature>
<protein>
    <recommendedName>
        <fullName evidence="1">EGF-like domain-containing protein</fullName>
    </recommendedName>
</protein>
<keyword evidence="3" id="KW-1185">Reference proteome</keyword>
<dbReference type="PANTHER" id="PTHR39069:SF8">
    <property type="entry name" value="FI17111P1"/>
    <property type="match status" value="1"/>
</dbReference>
<dbReference type="InterPro" id="IPR000742">
    <property type="entry name" value="EGF"/>
</dbReference>
<comment type="caution">
    <text evidence="2">The sequence shown here is derived from an EMBL/GenBank/DDBJ whole genome shotgun (WGS) entry which is preliminary data.</text>
</comment>
<evidence type="ECO:0000313" key="3">
    <source>
        <dbReference type="Proteomes" id="UP000786811"/>
    </source>
</evidence>
<evidence type="ECO:0000313" key="2">
    <source>
        <dbReference type="EMBL" id="CAG5080977.1"/>
    </source>
</evidence>
<dbReference type="EMBL" id="CAJNRD030001118">
    <property type="protein sequence ID" value="CAG5080977.1"/>
    <property type="molecule type" value="Genomic_DNA"/>
</dbReference>
<proteinExistence type="predicted"/>
<gene>
    <name evidence="2" type="ORF">HICCMSTLAB_LOCUS3159</name>
</gene>
<name>A0A8J2H7Q9_COTCN</name>
<feature type="domain" description="EGF-like" evidence="1">
    <location>
        <begin position="431"/>
        <end position="466"/>
    </location>
</feature>
<dbReference type="PANTHER" id="PTHR39069">
    <property type="entry name" value="ECDYSONE-INDUCIBLE GENE E1, ISOFORM A"/>
    <property type="match status" value="1"/>
</dbReference>
<accession>A0A8J2H7Q9</accession>
<evidence type="ECO:0000259" key="1">
    <source>
        <dbReference type="SMART" id="SM00181"/>
    </source>
</evidence>
<feature type="domain" description="EGF-like" evidence="1">
    <location>
        <begin position="382"/>
        <end position="424"/>
    </location>
</feature>
<feature type="domain" description="EGF-like" evidence="1">
    <location>
        <begin position="566"/>
        <end position="600"/>
    </location>
</feature>
<reference evidence="2" key="1">
    <citation type="submission" date="2021-04" db="EMBL/GenBank/DDBJ databases">
        <authorList>
            <person name="Chebbi M.A.C M."/>
        </authorList>
    </citation>
    <scope>NUCLEOTIDE SEQUENCE</scope>
</reference>
<dbReference type="OrthoDB" id="5912242at2759"/>
<feature type="domain" description="EGF-like" evidence="1">
    <location>
        <begin position="504"/>
        <end position="560"/>
    </location>
</feature>
<feature type="domain" description="EGF-like" evidence="1">
    <location>
        <begin position="216"/>
        <end position="249"/>
    </location>
</feature>
<feature type="domain" description="EGF-like" evidence="1">
    <location>
        <begin position="290"/>
        <end position="332"/>
    </location>
</feature>